<organism evidence="2">
    <name type="scientific">freshwater metagenome</name>
    <dbReference type="NCBI Taxonomy" id="449393"/>
    <lineage>
        <taxon>unclassified sequences</taxon>
        <taxon>metagenomes</taxon>
        <taxon>ecological metagenomes</taxon>
    </lineage>
</organism>
<feature type="region of interest" description="Disordered" evidence="1">
    <location>
        <begin position="1"/>
        <end position="35"/>
    </location>
</feature>
<gene>
    <name evidence="2" type="ORF">UFOPK1722_00807</name>
</gene>
<dbReference type="EMBL" id="CAEZTS010000058">
    <property type="protein sequence ID" value="CAB4578040.1"/>
    <property type="molecule type" value="Genomic_DNA"/>
</dbReference>
<reference evidence="2" key="1">
    <citation type="submission" date="2020-05" db="EMBL/GenBank/DDBJ databases">
        <authorList>
            <person name="Chiriac C."/>
            <person name="Salcher M."/>
            <person name="Ghai R."/>
            <person name="Kavagutti S V."/>
        </authorList>
    </citation>
    <scope>NUCLEOTIDE SEQUENCE</scope>
</reference>
<feature type="region of interest" description="Disordered" evidence="1">
    <location>
        <begin position="201"/>
        <end position="232"/>
    </location>
</feature>
<evidence type="ECO:0000256" key="1">
    <source>
        <dbReference type="SAM" id="MobiDB-lite"/>
    </source>
</evidence>
<accession>A0A6J6ENB8</accession>
<evidence type="ECO:0000313" key="2">
    <source>
        <dbReference type="EMBL" id="CAB4578040.1"/>
    </source>
</evidence>
<feature type="compositionally biased region" description="Basic and acidic residues" evidence="1">
    <location>
        <begin position="201"/>
        <end position="217"/>
    </location>
</feature>
<proteinExistence type="predicted"/>
<dbReference type="AlphaFoldDB" id="A0A6J6ENB8"/>
<sequence length="255" mass="28023">METEPPIRRTPATGTSRGPWNTRAGPPPCSPHHTETMPMMAAATQMGTARVSRGIREARTKENTALNSNITPTAERARNKCCRTPDTPSPPKSPQSTMARIGMVGSSYGVTCSNWHGVPSVICGRPSMNFTVNESDMVPRINNATHPSNTITKPVMASRCRRRLASCGNQLLRRMEPRLFPPSFIIVDLASAIRPGDSNVDRRWARPARDGANDRHNTLRPRTPCTPRGVGGTARVRCCRRPPCRGRPAAVRTRR</sequence>
<name>A0A6J6ENB8_9ZZZZ</name>
<feature type="region of interest" description="Disordered" evidence="1">
    <location>
        <begin position="75"/>
        <end position="96"/>
    </location>
</feature>
<protein>
    <submittedName>
        <fullName evidence="2">Unannotated protein</fullName>
    </submittedName>
</protein>